<evidence type="ECO:0000313" key="1">
    <source>
        <dbReference type="EMBL" id="ERJ05378.1"/>
    </source>
</evidence>
<proteinExistence type="predicted"/>
<dbReference type="AlphaFoldDB" id="U2DYZ2"/>
<evidence type="ECO:0000313" key="2">
    <source>
        <dbReference type="Proteomes" id="UP000003861"/>
    </source>
</evidence>
<reference evidence="1 2" key="2">
    <citation type="journal article" date="2013" name="PLoS ONE">
        <title>INDIGO - INtegrated Data Warehouse of MIcrobial GenOmes with Examples from the Red Sea Extremophiles.</title>
        <authorList>
            <person name="Alam I."/>
            <person name="Antunes A."/>
            <person name="Kamau A.A."/>
            <person name="Ba Alawi W."/>
            <person name="Kalkatawi M."/>
            <person name="Stingl U."/>
            <person name="Bajic V.B."/>
        </authorList>
    </citation>
    <scope>NUCLEOTIDE SEQUENCE [LARGE SCALE GENOMIC DNA]</scope>
    <source>
        <strain evidence="1 2">SARL4B</strain>
    </source>
</reference>
<dbReference type="InterPro" id="IPR029037">
    <property type="entry name" value="DUF1407/YfgJ-like_sf"/>
</dbReference>
<accession>U2DYZ2</accession>
<gene>
    <name evidence="1" type="ORF">HLRTI_002609</name>
</gene>
<organism evidence="1 2">
    <name type="scientific">Halorhabdus tiamatea SARL4B</name>
    <dbReference type="NCBI Taxonomy" id="1033806"/>
    <lineage>
        <taxon>Archaea</taxon>
        <taxon>Methanobacteriati</taxon>
        <taxon>Methanobacteriota</taxon>
        <taxon>Stenosarchaea group</taxon>
        <taxon>Halobacteria</taxon>
        <taxon>Halobacteriales</taxon>
        <taxon>Haloarculaceae</taxon>
        <taxon>Halorhabdus</taxon>
    </lineage>
</organism>
<dbReference type="EMBL" id="AFNT02000034">
    <property type="protein sequence ID" value="ERJ05378.1"/>
    <property type="molecule type" value="Genomic_DNA"/>
</dbReference>
<comment type="caution">
    <text evidence="1">The sequence shown here is derived from an EMBL/GenBank/DDBJ whole genome shotgun (WGS) entry which is preliminary data.</text>
</comment>
<dbReference type="Gene3D" id="2.10.290.10">
    <property type="entry name" value="YfgJ-like"/>
    <property type="match status" value="1"/>
</dbReference>
<sequence>MPLSCPDCDATVSNEDDVTDRTLHCPDCDTAFRLLLVPIGRDTSAGCPTCGGDLVMDGFGGPLTCESCGEEWTIRERSWLDPATHE</sequence>
<dbReference type="Proteomes" id="UP000003861">
    <property type="component" value="Unassembled WGS sequence"/>
</dbReference>
<protein>
    <submittedName>
        <fullName evidence="1">Uncharacterized protein</fullName>
    </submittedName>
</protein>
<reference evidence="1 2" key="1">
    <citation type="journal article" date="2011" name="J. Bacteriol.">
        <title>Genome sequence of Halorhabdus tiamatea, the first archaeon isolated from a deep-sea anoxic brine lake.</title>
        <authorList>
            <person name="Antunes A."/>
            <person name="Alam I."/>
            <person name="Bajic V.B."/>
            <person name="Stingl U."/>
        </authorList>
    </citation>
    <scope>NUCLEOTIDE SEQUENCE [LARGE SCALE GENOMIC DNA]</scope>
    <source>
        <strain evidence="1 2">SARL4B</strain>
    </source>
</reference>
<dbReference type="STRING" id="1033806.HTIA_1012"/>
<name>U2DYZ2_9EURY</name>